<dbReference type="FunFam" id="3.30.200.20:FF:000077">
    <property type="entry name" value="Putative Serine/threonine-protein kinase/endoribonuclease IRE1"/>
    <property type="match status" value="1"/>
</dbReference>
<dbReference type="GO" id="GO:0004521">
    <property type="term" value="F:RNA endonuclease activity"/>
    <property type="evidence" value="ECO:0007669"/>
    <property type="project" value="InterPro"/>
</dbReference>
<keyword evidence="7" id="KW-0547">Nucleotide-binding</keyword>
<proteinExistence type="predicted"/>
<dbReference type="CDD" id="cd10422">
    <property type="entry name" value="RNase_Ire1"/>
    <property type="match status" value="1"/>
</dbReference>
<dbReference type="AlphaFoldDB" id="A0A9P4I2S1"/>
<dbReference type="GO" id="GO:0070059">
    <property type="term" value="P:intrinsic apoptotic signaling pathway in response to endoplasmic reticulum stress"/>
    <property type="evidence" value="ECO:0007669"/>
    <property type="project" value="TreeGrafter"/>
</dbReference>
<dbReference type="GO" id="GO:1990604">
    <property type="term" value="C:IRE1-TRAF2-ASK1 complex"/>
    <property type="evidence" value="ECO:0007669"/>
    <property type="project" value="TreeGrafter"/>
</dbReference>
<evidence type="ECO:0000256" key="11">
    <source>
        <dbReference type="ARBA" id="ARBA00023136"/>
    </source>
</evidence>
<evidence type="ECO:0000313" key="18">
    <source>
        <dbReference type="EMBL" id="KAF2090811.1"/>
    </source>
</evidence>
<feature type="chain" id="PRO_5040296967" description="non-specific serine/threonine protein kinase" evidence="15">
    <location>
        <begin position="32"/>
        <end position="1142"/>
    </location>
</feature>
<gene>
    <name evidence="18" type="ORF">K490DRAFT_62138</name>
</gene>
<protein>
    <recommendedName>
        <fullName evidence="2">non-specific serine/threonine protein kinase</fullName>
        <ecNumber evidence="2">2.7.11.1</ecNumber>
    </recommendedName>
</protein>
<evidence type="ECO:0000256" key="8">
    <source>
        <dbReference type="ARBA" id="ARBA00022777"/>
    </source>
</evidence>
<reference evidence="18" key="1">
    <citation type="journal article" date="2020" name="Stud. Mycol.">
        <title>101 Dothideomycetes genomes: a test case for predicting lifestyles and emergence of pathogens.</title>
        <authorList>
            <person name="Haridas S."/>
            <person name="Albert R."/>
            <person name="Binder M."/>
            <person name="Bloem J."/>
            <person name="Labutti K."/>
            <person name="Salamov A."/>
            <person name="Andreopoulos B."/>
            <person name="Baker S."/>
            <person name="Barry K."/>
            <person name="Bills G."/>
            <person name="Bluhm B."/>
            <person name="Cannon C."/>
            <person name="Castanera R."/>
            <person name="Culley D."/>
            <person name="Daum C."/>
            <person name="Ezra D."/>
            <person name="Gonzalez J."/>
            <person name="Henrissat B."/>
            <person name="Kuo A."/>
            <person name="Liang C."/>
            <person name="Lipzen A."/>
            <person name="Lutzoni F."/>
            <person name="Magnuson J."/>
            <person name="Mondo S."/>
            <person name="Nolan M."/>
            <person name="Ohm R."/>
            <person name="Pangilinan J."/>
            <person name="Park H.-J."/>
            <person name="Ramirez L."/>
            <person name="Alfaro M."/>
            <person name="Sun H."/>
            <person name="Tritt A."/>
            <person name="Yoshinaga Y."/>
            <person name="Zwiers L.-H."/>
            <person name="Turgeon B."/>
            <person name="Goodwin S."/>
            <person name="Spatafora J."/>
            <person name="Crous P."/>
            <person name="Grigoriev I."/>
        </authorList>
    </citation>
    <scope>NUCLEOTIDE SEQUENCE</scope>
    <source>
        <strain evidence="18">CBS 121410</strain>
    </source>
</reference>
<evidence type="ECO:0000256" key="3">
    <source>
        <dbReference type="ARBA" id="ARBA00022527"/>
    </source>
</evidence>
<dbReference type="GO" id="GO:0036498">
    <property type="term" value="P:IRE1-mediated unfolded protein response"/>
    <property type="evidence" value="ECO:0007669"/>
    <property type="project" value="UniProtKB-ARBA"/>
</dbReference>
<keyword evidence="6 15" id="KW-0732">Signal</keyword>
<keyword evidence="8" id="KW-0418">Kinase</keyword>
<feature type="region of interest" description="Disordered" evidence="14">
    <location>
        <begin position="38"/>
        <end position="74"/>
    </location>
</feature>
<dbReference type="GO" id="GO:0051082">
    <property type="term" value="F:unfolded protein binding"/>
    <property type="evidence" value="ECO:0007669"/>
    <property type="project" value="TreeGrafter"/>
</dbReference>
<evidence type="ECO:0000256" key="15">
    <source>
        <dbReference type="SAM" id="SignalP"/>
    </source>
</evidence>
<evidence type="ECO:0000256" key="12">
    <source>
        <dbReference type="ARBA" id="ARBA00048659"/>
    </source>
</evidence>
<dbReference type="PROSITE" id="PS50011">
    <property type="entry name" value="PROTEIN_KINASE_DOM"/>
    <property type="match status" value="1"/>
</dbReference>
<dbReference type="EC" id="2.7.11.1" evidence="2"/>
<dbReference type="GO" id="GO:0006397">
    <property type="term" value="P:mRNA processing"/>
    <property type="evidence" value="ECO:0007669"/>
    <property type="project" value="InterPro"/>
</dbReference>
<feature type="signal peptide" evidence="15">
    <location>
        <begin position="1"/>
        <end position="31"/>
    </location>
</feature>
<dbReference type="InterPro" id="IPR045133">
    <property type="entry name" value="IRE1/2-like"/>
</dbReference>
<dbReference type="InterPro" id="IPR010513">
    <property type="entry name" value="KEN_dom"/>
</dbReference>
<dbReference type="Pfam" id="PF00069">
    <property type="entry name" value="Pkinase"/>
    <property type="match status" value="1"/>
</dbReference>
<keyword evidence="3" id="KW-0723">Serine/threonine-protein kinase</keyword>
<dbReference type="Gene3D" id="1.20.1440.180">
    <property type="entry name" value="KEN domain"/>
    <property type="match status" value="1"/>
</dbReference>
<evidence type="ECO:0000256" key="4">
    <source>
        <dbReference type="ARBA" id="ARBA00022679"/>
    </source>
</evidence>
<dbReference type="SMART" id="SM00564">
    <property type="entry name" value="PQQ"/>
    <property type="match status" value="3"/>
</dbReference>
<evidence type="ECO:0000313" key="19">
    <source>
        <dbReference type="Proteomes" id="UP000799776"/>
    </source>
</evidence>
<keyword evidence="4" id="KW-0808">Transferase</keyword>
<feature type="region of interest" description="Disordered" evidence="14">
    <location>
        <begin position="598"/>
        <end position="671"/>
    </location>
</feature>
<feature type="domain" description="Protein kinase" evidence="16">
    <location>
        <begin position="696"/>
        <end position="996"/>
    </location>
</feature>
<sequence length="1142" mass="128212">MPRRRPPGAAGAAFSSTLIALLLVIPFVASAQQQHVSQRLHSNSPREETFPDTYDPQWPSARSEPGPDHRRNTPLISKNERAIATLAPAGSEFAVRAPPARSAAGPSGGLSSRPRARSLQDWEVEDFVLLATVDGKIYARDRNTGEERWTLFADRPMVDMTYHRQNESEDKGAQGVLEYEWIVEPNQDGNLYIATPAPNVGIQSLGLTVRQLAEELSPYLSEDPPVVYTAEKRSTLYSVDAATGRILKQFSSSGSSIIDEGSCRRVSGLEGLDDDECESIGTITLGRTEYTVGIANQATGSPICTIKYFEWAPNNRDKDLHLQYSTTMDNKYIYSKYDGTIFALDHTRDKKLYPQRPVYRRKFDSPVVRVYDVVRPFHANSKDTSLVLLPQPPGPASPEEMEQDVFVNCTENGSWYAMSEANYPTVTDGASKAQCYNADFNDLVLHWGYHDPAMKPLLVGVHSLSEHYERRSYIPTISGPGEVSKPEAPVDIETITNKTPPAASPQPRSQSWSVYVLMAMFALYVFAERSKALPKILQLLKTKSYQAELPPEARNIEVPEVAPEAVGTEKIEPAGERKVRFQVGEENISIPGEVNQTFAATDGANDPQVDVPSPERSAFPQQGEDGENAQETPKKKKAHRGQRGGRKRNKNRRTNGETDGDEVEIEGVQKIGKDQEVDFENAGMELSSAKQIHNLTITDKVLGSGSGGTFVFEGKFEGRDVAVKRMLPQYYELADQEVSLLTQSDDHPNVIRYFCKQKDENFLYIAVELCQASLWDLYKDGRVDEGWTDQQSKLVNEINCDIPRALYQLAAGLNHLHSLRIIHRDIKPQNILIAYPKRNQTSGPRFVISDFGLCKTLPDNMSTLVGTTTNAGTVGWKAPELILQPKEIEGRMSSNSRGDSQTSNDPVLQGVKRSVDIFSLGCVFYYVLTNGSHPFDDEEGWMQIRELNIKKNKFNFSMLEQLGDDAEEPIDLISRMVSNNPVMRPTALQIMQHPFFWNAEKRLTFLCLVSDRFECEPRDPASANLERLENHNVEVMCGRKGGVHKFPDFLAKLDRKFIDTLGKQRKYQGDRMLDLLRALRNKKNHYHDMPHDVQQKVGALPQGYLRYWTTRFPRLLMACYEAVQECGMEGEATFKPYFEASV</sequence>
<organism evidence="18 19">
    <name type="scientific">Saccharata proteae CBS 121410</name>
    <dbReference type="NCBI Taxonomy" id="1314787"/>
    <lineage>
        <taxon>Eukaryota</taxon>
        <taxon>Fungi</taxon>
        <taxon>Dikarya</taxon>
        <taxon>Ascomycota</taxon>
        <taxon>Pezizomycotina</taxon>
        <taxon>Dothideomycetes</taxon>
        <taxon>Dothideomycetes incertae sedis</taxon>
        <taxon>Botryosphaeriales</taxon>
        <taxon>Saccharataceae</taxon>
        <taxon>Saccharata</taxon>
    </lineage>
</organism>
<keyword evidence="9" id="KW-0067">ATP-binding</keyword>
<dbReference type="Pfam" id="PF06479">
    <property type="entry name" value="Ribonuc_2-5A"/>
    <property type="match status" value="1"/>
</dbReference>
<dbReference type="SUPFAM" id="SSF50998">
    <property type="entry name" value="Quinoprotein alcohol dehydrogenase-like"/>
    <property type="match status" value="1"/>
</dbReference>
<keyword evidence="10" id="KW-1133">Transmembrane helix</keyword>
<dbReference type="EMBL" id="ML978712">
    <property type="protein sequence ID" value="KAF2090811.1"/>
    <property type="molecule type" value="Genomic_DNA"/>
</dbReference>
<dbReference type="SMART" id="SM00580">
    <property type="entry name" value="PUG"/>
    <property type="match status" value="1"/>
</dbReference>
<comment type="catalytic activity">
    <reaction evidence="13">
        <text>L-seryl-[protein] + ATP = O-phospho-L-seryl-[protein] + ADP + H(+)</text>
        <dbReference type="Rhea" id="RHEA:17989"/>
        <dbReference type="Rhea" id="RHEA-COMP:9863"/>
        <dbReference type="Rhea" id="RHEA-COMP:11604"/>
        <dbReference type="ChEBI" id="CHEBI:15378"/>
        <dbReference type="ChEBI" id="CHEBI:29999"/>
        <dbReference type="ChEBI" id="CHEBI:30616"/>
        <dbReference type="ChEBI" id="CHEBI:83421"/>
        <dbReference type="ChEBI" id="CHEBI:456216"/>
        <dbReference type="EC" id="2.7.11.1"/>
    </reaction>
    <physiologicalReaction direction="left-to-right" evidence="13">
        <dbReference type="Rhea" id="RHEA:17990"/>
    </physiologicalReaction>
</comment>
<dbReference type="CDD" id="cd13982">
    <property type="entry name" value="STKc_IRE1"/>
    <property type="match status" value="1"/>
</dbReference>
<evidence type="ECO:0000256" key="2">
    <source>
        <dbReference type="ARBA" id="ARBA00012513"/>
    </source>
</evidence>
<dbReference type="InterPro" id="IPR000719">
    <property type="entry name" value="Prot_kinase_dom"/>
</dbReference>
<keyword evidence="19" id="KW-1185">Reference proteome</keyword>
<evidence type="ECO:0000256" key="1">
    <source>
        <dbReference type="ARBA" id="ARBA00004479"/>
    </source>
</evidence>
<evidence type="ECO:0000256" key="10">
    <source>
        <dbReference type="ARBA" id="ARBA00022989"/>
    </source>
</evidence>
<keyword evidence="5" id="KW-0812">Transmembrane</keyword>
<evidence type="ECO:0000256" key="13">
    <source>
        <dbReference type="ARBA" id="ARBA00048977"/>
    </source>
</evidence>
<dbReference type="InterPro" id="IPR011047">
    <property type="entry name" value="Quinoprotein_ADH-like_sf"/>
</dbReference>
<comment type="caution">
    <text evidence="18">The sequence shown here is derived from an EMBL/GenBank/DDBJ whole genome shotgun (WGS) entry which is preliminary data.</text>
</comment>
<keyword evidence="11" id="KW-0472">Membrane</keyword>
<comment type="catalytic activity">
    <reaction evidence="12">
        <text>L-threonyl-[protein] + ATP = O-phospho-L-threonyl-[protein] + ADP + H(+)</text>
        <dbReference type="Rhea" id="RHEA:46608"/>
        <dbReference type="Rhea" id="RHEA-COMP:11060"/>
        <dbReference type="Rhea" id="RHEA-COMP:11605"/>
        <dbReference type="ChEBI" id="CHEBI:15378"/>
        <dbReference type="ChEBI" id="CHEBI:30013"/>
        <dbReference type="ChEBI" id="CHEBI:30616"/>
        <dbReference type="ChEBI" id="CHEBI:61977"/>
        <dbReference type="ChEBI" id="CHEBI:456216"/>
        <dbReference type="EC" id="2.7.11.1"/>
    </reaction>
    <physiologicalReaction direction="left-to-right" evidence="12">
        <dbReference type="Rhea" id="RHEA:46609"/>
    </physiologicalReaction>
</comment>
<dbReference type="PANTHER" id="PTHR13954:SF6">
    <property type="entry name" value="NON-SPECIFIC SERINE_THREONINE PROTEIN KINASE"/>
    <property type="match status" value="1"/>
</dbReference>
<dbReference type="PROSITE" id="PS51392">
    <property type="entry name" value="KEN"/>
    <property type="match status" value="1"/>
</dbReference>
<dbReference type="Gene3D" id="2.130.10.10">
    <property type="entry name" value="YVTN repeat-like/Quinoprotein amine dehydrogenase"/>
    <property type="match status" value="1"/>
</dbReference>
<dbReference type="InterPro" id="IPR038357">
    <property type="entry name" value="KEN_sf"/>
</dbReference>
<name>A0A9P4I2S1_9PEZI</name>
<dbReference type="GO" id="GO:0004674">
    <property type="term" value="F:protein serine/threonine kinase activity"/>
    <property type="evidence" value="ECO:0007669"/>
    <property type="project" value="UniProtKB-KW"/>
</dbReference>
<accession>A0A9P4I2S1</accession>
<dbReference type="InterPro" id="IPR018391">
    <property type="entry name" value="PQQ_b-propeller_rpt"/>
</dbReference>
<evidence type="ECO:0000256" key="9">
    <source>
        <dbReference type="ARBA" id="ARBA00022840"/>
    </source>
</evidence>
<dbReference type="InterPro" id="IPR011009">
    <property type="entry name" value="Kinase-like_dom_sf"/>
</dbReference>
<dbReference type="SUPFAM" id="SSF56112">
    <property type="entry name" value="Protein kinase-like (PK-like)"/>
    <property type="match status" value="1"/>
</dbReference>
<dbReference type="Gene3D" id="1.10.510.10">
    <property type="entry name" value="Transferase(Phosphotransferase) domain 1"/>
    <property type="match status" value="1"/>
</dbReference>
<dbReference type="InterPro" id="IPR015943">
    <property type="entry name" value="WD40/YVTN_repeat-like_dom_sf"/>
</dbReference>
<dbReference type="OrthoDB" id="63989at2759"/>
<dbReference type="GO" id="GO:0005524">
    <property type="term" value="F:ATP binding"/>
    <property type="evidence" value="ECO:0007669"/>
    <property type="project" value="UniProtKB-KW"/>
</dbReference>
<dbReference type="Gene3D" id="3.30.200.20">
    <property type="entry name" value="Phosphorylase Kinase, domain 1"/>
    <property type="match status" value="1"/>
</dbReference>
<dbReference type="SMART" id="SM00220">
    <property type="entry name" value="S_TKc"/>
    <property type="match status" value="1"/>
</dbReference>
<dbReference type="Proteomes" id="UP000799776">
    <property type="component" value="Unassembled WGS sequence"/>
</dbReference>
<evidence type="ECO:0000259" key="16">
    <source>
        <dbReference type="PROSITE" id="PS50011"/>
    </source>
</evidence>
<dbReference type="CDD" id="cd09769">
    <property type="entry name" value="Luminal_IRE1"/>
    <property type="match status" value="1"/>
</dbReference>
<dbReference type="InterPro" id="IPR008271">
    <property type="entry name" value="Ser/Thr_kinase_AS"/>
</dbReference>
<feature type="compositionally biased region" description="Basic residues" evidence="14">
    <location>
        <begin position="634"/>
        <end position="653"/>
    </location>
</feature>
<evidence type="ECO:0000256" key="5">
    <source>
        <dbReference type="ARBA" id="ARBA00022692"/>
    </source>
</evidence>
<feature type="domain" description="KEN" evidence="17">
    <location>
        <begin position="999"/>
        <end position="1140"/>
    </location>
</feature>
<evidence type="ECO:0000259" key="17">
    <source>
        <dbReference type="PROSITE" id="PS51392"/>
    </source>
</evidence>
<dbReference type="PANTHER" id="PTHR13954">
    <property type="entry name" value="IRE1-RELATED"/>
    <property type="match status" value="1"/>
</dbReference>
<evidence type="ECO:0000256" key="14">
    <source>
        <dbReference type="SAM" id="MobiDB-lite"/>
    </source>
</evidence>
<dbReference type="PROSITE" id="PS00108">
    <property type="entry name" value="PROTEIN_KINASE_ST"/>
    <property type="match status" value="1"/>
</dbReference>
<evidence type="ECO:0000256" key="7">
    <source>
        <dbReference type="ARBA" id="ARBA00022741"/>
    </source>
</evidence>
<comment type="subcellular location">
    <subcellularLocation>
        <location evidence="1">Membrane</location>
        <topology evidence="1">Single-pass type I membrane protein</topology>
    </subcellularLocation>
</comment>
<evidence type="ECO:0000256" key="6">
    <source>
        <dbReference type="ARBA" id="ARBA00022729"/>
    </source>
</evidence>